<accession>A0AAN6QCE5</accession>
<evidence type="ECO:0000313" key="2">
    <source>
        <dbReference type="EMBL" id="KAK4107559.1"/>
    </source>
</evidence>
<dbReference type="RefSeq" id="XP_064665129.1">
    <property type="nucleotide sequence ID" value="XM_064818261.1"/>
</dbReference>
<comment type="caution">
    <text evidence="2">The sequence shown here is derived from an EMBL/GenBank/DDBJ whole genome shotgun (WGS) entry which is preliminary data.</text>
</comment>
<feature type="region of interest" description="Disordered" evidence="1">
    <location>
        <begin position="179"/>
        <end position="204"/>
    </location>
</feature>
<name>A0AAN6QCE5_9PEZI</name>
<protein>
    <submittedName>
        <fullName evidence="2">Uncharacterized protein</fullName>
    </submittedName>
</protein>
<dbReference type="AlphaFoldDB" id="A0AAN6QCE5"/>
<sequence length="332" mass="36421">MAEVTGAGHRRRFRRYLEADGVSIPHGVTEDEQPDTLSSHSNASSGALGRALRPQADSFPPDTSSQAPQELLKDVLRAWRDVARVEKGTNAILEEIATKYDNDDLLGEVLNVWNKEARNKTRHNGSCELQDDSSILEEIAALALDSDSPGELEESAPSTPMPRSALRPYYAQRGSIVEEGIPSNETLPSTPRRFSASGSPTEAINTPVISSQISHGPAPPPLLRGSLLQIYNDSLPAAIQPQTPQNLPEARHQSRLHGSYTAPPRRRSPQPTWTPMASRRRRVLGREPSPLGLRTPGFMGLYGGIENMDDAILYEEAIRRSDSRSPLAWQSD</sequence>
<dbReference type="GeneID" id="89942386"/>
<evidence type="ECO:0000256" key="1">
    <source>
        <dbReference type="SAM" id="MobiDB-lite"/>
    </source>
</evidence>
<feature type="region of interest" description="Disordered" evidence="1">
    <location>
        <begin position="238"/>
        <end position="278"/>
    </location>
</feature>
<dbReference type="Proteomes" id="UP001302812">
    <property type="component" value="Unassembled WGS sequence"/>
</dbReference>
<feature type="region of interest" description="Disordered" evidence="1">
    <location>
        <begin position="22"/>
        <end position="68"/>
    </location>
</feature>
<feature type="compositionally biased region" description="Polar residues" evidence="1">
    <location>
        <begin position="35"/>
        <end position="45"/>
    </location>
</feature>
<dbReference type="EMBL" id="MU853372">
    <property type="protein sequence ID" value="KAK4107559.1"/>
    <property type="molecule type" value="Genomic_DNA"/>
</dbReference>
<evidence type="ECO:0000313" key="3">
    <source>
        <dbReference type="Proteomes" id="UP001302812"/>
    </source>
</evidence>
<feature type="region of interest" description="Disordered" evidence="1">
    <location>
        <begin position="145"/>
        <end position="165"/>
    </location>
</feature>
<proteinExistence type="predicted"/>
<keyword evidence="3" id="KW-1185">Reference proteome</keyword>
<gene>
    <name evidence="2" type="ORF">N656DRAFT_802610</name>
</gene>
<reference evidence="2" key="2">
    <citation type="submission" date="2023-05" db="EMBL/GenBank/DDBJ databases">
        <authorList>
            <consortium name="Lawrence Berkeley National Laboratory"/>
            <person name="Steindorff A."/>
            <person name="Hensen N."/>
            <person name="Bonometti L."/>
            <person name="Westerberg I."/>
            <person name="Brannstrom I.O."/>
            <person name="Guillou S."/>
            <person name="Cros-Aarteil S."/>
            <person name="Calhoun S."/>
            <person name="Haridas S."/>
            <person name="Kuo A."/>
            <person name="Mondo S."/>
            <person name="Pangilinan J."/>
            <person name="Riley R."/>
            <person name="Labutti K."/>
            <person name="Andreopoulos B."/>
            <person name="Lipzen A."/>
            <person name="Chen C."/>
            <person name="Yanf M."/>
            <person name="Daum C."/>
            <person name="Ng V."/>
            <person name="Clum A."/>
            <person name="Ohm R."/>
            <person name="Martin F."/>
            <person name="Silar P."/>
            <person name="Natvig D."/>
            <person name="Lalanne C."/>
            <person name="Gautier V."/>
            <person name="Ament-Velasquez S.L."/>
            <person name="Kruys A."/>
            <person name="Hutchinson M.I."/>
            <person name="Powell A.J."/>
            <person name="Barry K."/>
            <person name="Miller A.N."/>
            <person name="Grigoriev I.V."/>
            <person name="Debuchy R."/>
            <person name="Gladieux P."/>
            <person name="Thoren M.H."/>
            <person name="Johannesson H."/>
        </authorList>
    </citation>
    <scope>NUCLEOTIDE SEQUENCE</scope>
    <source>
        <strain evidence="2">CBS 508.74</strain>
    </source>
</reference>
<organism evidence="2 3">
    <name type="scientific">Canariomyces notabilis</name>
    <dbReference type="NCBI Taxonomy" id="2074819"/>
    <lineage>
        <taxon>Eukaryota</taxon>
        <taxon>Fungi</taxon>
        <taxon>Dikarya</taxon>
        <taxon>Ascomycota</taxon>
        <taxon>Pezizomycotina</taxon>
        <taxon>Sordariomycetes</taxon>
        <taxon>Sordariomycetidae</taxon>
        <taxon>Sordariales</taxon>
        <taxon>Chaetomiaceae</taxon>
        <taxon>Canariomyces</taxon>
    </lineage>
</organism>
<reference evidence="2" key="1">
    <citation type="journal article" date="2023" name="Mol. Phylogenet. Evol.">
        <title>Genome-scale phylogeny and comparative genomics of the fungal order Sordariales.</title>
        <authorList>
            <person name="Hensen N."/>
            <person name="Bonometti L."/>
            <person name="Westerberg I."/>
            <person name="Brannstrom I.O."/>
            <person name="Guillou S."/>
            <person name="Cros-Aarteil S."/>
            <person name="Calhoun S."/>
            <person name="Haridas S."/>
            <person name="Kuo A."/>
            <person name="Mondo S."/>
            <person name="Pangilinan J."/>
            <person name="Riley R."/>
            <person name="LaButti K."/>
            <person name="Andreopoulos B."/>
            <person name="Lipzen A."/>
            <person name="Chen C."/>
            <person name="Yan M."/>
            <person name="Daum C."/>
            <person name="Ng V."/>
            <person name="Clum A."/>
            <person name="Steindorff A."/>
            <person name="Ohm R.A."/>
            <person name="Martin F."/>
            <person name="Silar P."/>
            <person name="Natvig D.O."/>
            <person name="Lalanne C."/>
            <person name="Gautier V."/>
            <person name="Ament-Velasquez S.L."/>
            <person name="Kruys A."/>
            <person name="Hutchinson M.I."/>
            <person name="Powell A.J."/>
            <person name="Barry K."/>
            <person name="Miller A.N."/>
            <person name="Grigoriev I.V."/>
            <person name="Debuchy R."/>
            <person name="Gladieux P."/>
            <person name="Hiltunen Thoren M."/>
            <person name="Johannesson H."/>
        </authorList>
    </citation>
    <scope>NUCLEOTIDE SEQUENCE</scope>
    <source>
        <strain evidence="2">CBS 508.74</strain>
    </source>
</reference>